<evidence type="ECO:0000256" key="2">
    <source>
        <dbReference type="ARBA" id="ARBA00023015"/>
    </source>
</evidence>
<dbReference type="Proteomes" id="UP000494117">
    <property type="component" value="Unassembled WGS sequence"/>
</dbReference>
<dbReference type="PANTHER" id="PTHR30419:SF8">
    <property type="entry name" value="NITROGEN ASSIMILATION TRANSCRIPTIONAL ACTIVATOR-RELATED"/>
    <property type="match status" value="1"/>
</dbReference>
<dbReference type="InterPro" id="IPR005119">
    <property type="entry name" value="LysR_subst-bd"/>
</dbReference>
<dbReference type="InterPro" id="IPR036390">
    <property type="entry name" value="WH_DNA-bd_sf"/>
</dbReference>
<dbReference type="PRINTS" id="PR00039">
    <property type="entry name" value="HTHLYSR"/>
</dbReference>
<dbReference type="AlphaFoldDB" id="A0A6S7E2G6"/>
<dbReference type="InterPro" id="IPR050950">
    <property type="entry name" value="HTH-type_LysR_regulators"/>
</dbReference>
<proteinExistence type="inferred from homology"/>
<dbReference type="InterPro" id="IPR036388">
    <property type="entry name" value="WH-like_DNA-bd_sf"/>
</dbReference>
<dbReference type="GO" id="GO:0003677">
    <property type="term" value="F:DNA binding"/>
    <property type="evidence" value="ECO:0007669"/>
    <property type="project" value="UniProtKB-KW"/>
</dbReference>
<dbReference type="GO" id="GO:0003700">
    <property type="term" value="F:DNA-binding transcription factor activity"/>
    <property type="evidence" value="ECO:0007669"/>
    <property type="project" value="InterPro"/>
</dbReference>
<evidence type="ECO:0000256" key="3">
    <source>
        <dbReference type="ARBA" id="ARBA00023125"/>
    </source>
</evidence>
<accession>A0A6S7E2G6</accession>
<dbReference type="PANTHER" id="PTHR30419">
    <property type="entry name" value="HTH-TYPE TRANSCRIPTIONAL REGULATOR YBHD"/>
    <property type="match status" value="1"/>
</dbReference>
<dbReference type="InterPro" id="IPR000847">
    <property type="entry name" value="LysR_HTH_N"/>
</dbReference>
<dbReference type="RefSeq" id="WP_175208635.1">
    <property type="nucleotide sequence ID" value="NZ_CADILG010000030.1"/>
</dbReference>
<feature type="domain" description="HTH lysR-type" evidence="5">
    <location>
        <begin position="1"/>
        <end position="60"/>
    </location>
</feature>
<reference evidence="6 7" key="1">
    <citation type="submission" date="2020-04" db="EMBL/GenBank/DDBJ databases">
        <authorList>
            <person name="De Canck E."/>
        </authorList>
    </citation>
    <scope>NUCLEOTIDE SEQUENCE [LARGE SCALE GENOMIC DNA]</scope>
    <source>
        <strain evidence="6 7">LMG 26858</strain>
    </source>
</reference>
<evidence type="ECO:0000256" key="4">
    <source>
        <dbReference type="ARBA" id="ARBA00023163"/>
    </source>
</evidence>
<evidence type="ECO:0000313" key="6">
    <source>
        <dbReference type="EMBL" id="CAB3893383.1"/>
    </source>
</evidence>
<dbReference type="EMBL" id="CADILG010000030">
    <property type="protein sequence ID" value="CAB3893383.1"/>
    <property type="molecule type" value="Genomic_DNA"/>
</dbReference>
<keyword evidence="4" id="KW-0804">Transcription</keyword>
<dbReference type="FunFam" id="1.10.10.10:FF:000001">
    <property type="entry name" value="LysR family transcriptional regulator"/>
    <property type="match status" value="1"/>
</dbReference>
<dbReference type="Gene3D" id="1.10.10.10">
    <property type="entry name" value="Winged helix-like DNA-binding domain superfamily/Winged helix DNA-binding domain"/>
    <property type="match status" value="1"/>
</dbReference>
<dbReference type="SUPFAM" id="SSF53850">
    <property type="entry name" value="Periplasmic binding protein-like II"/>
    <property type="match status" value="1"/>
</dbReference>
<sequence>MLSDLKQLRAFLTIARLGNFTRTAHELNISQSALTIQIQQLEAHLRTRLFDRNHRSVSLTPRGQELYPRIERLVAEIEDLVTQARDTSDRERGTVTVAVLPSLAAGLLPQAIHRLNQDYPGITVCVRDTVASRVNDMTRSGEVDFGIGSPIKRDQELVWEELVTDRFCAYMAHDYPWAAPETVTIKDLAEHPLILPVRESSIRTHIEAAADKLKISLPAAYEVVYNSTVLAMAAQGLGVAILSELAAREGDTNRLRCVAISNPPLYRHIGILRRAGRSLSRSAELLTAALREIATSST</sequence>
<keyword evidence="7" id="KW-1185">Reference proteome</keyword>
<dbReference type="CDD" id="cd08440">
    <property type="entry name" value="PBP2_LTTR_like_4"/>
    <property type="match status" value="1"/>
</dbReference>
<name>A0A6S7E2G6_9BURK</name>
<evidence type="ECO:0000259" key="5">
    <source>
        <dbReference type="PROSITE" id="PS50931"/>
    </source>
</evidence>
<evidence type="ECO:0000256" key="1">
    <source>
        <dbReference type="ARBA" id="ARBA00009437"/>
    </source>
</evidence>
<dbReference type="PROSITE" id="PS50931">
    <property type="entry name" value="HTH_LYSR"/>
    <property type="match status" value="1"/>
</dbReference>
<protein>
    <submittedName>
        <fullName evidence="6">HTH-type transcriptional regulator GltC</fullName>
    </submittedName>
</protein>
<keyword evidence="3" id="KW-0238">DNA-binding</keyword>
<evidence type="ECO:0000313" key="7">
    <source>
        <dbReference type="Proteomes" id="UP000494117"/>
    </source>
</evidence>
<keyword evidence="2" id="KW-0805">Transcription regulation</keyword>
<dbReference type="GO" id="GO:0005829">
    <property type="term" value="C:cytosol"/>
    <property type="evidence" value="ECO:0007669"/>
    <property type="project" value="TreeGrafter"/>
</dbReference>
<dbReference type="Gene3D" id="3.40.190.10">
    <property type="entry name" value="Periplasmic binding protein-like II"/>
    <property type="match status" value="2"/>
</dbReference>
<dbReference type="SUPFAM" id="SSF46785">
    <property type="entry name" value="Winged helix' DNA-binding domain"/>
    <property type="match status" value="1"/>
</dbReference>
<dbReference type="Pfam" id="PF03466">
    <property type="entry name" value="LysR_substrate"/>
    <property type="match status" value="1"/>
</dbReference>
<gene>
    <name evidence="6" type="primary">gltC_12</name>
    <name evidence="6" type="ORF">LMG26858_03849</name>
</gene>
<organism evidence="6 7">
    <name type="scientific">Achromobacter anxifer</name>
    <dbReference type="NCBI Taxonomy" id="1287737"/>
    <lineage>
        <taxon>Bacteria</taxon>
        <taxon>Pseudomonadati</taxon>
        <taxon>Pseudomonadota</taxon>
        <taxon>Betaproteobacteria</taxon>
        <taxon>Burkholderiales</taxon>
        <taxon>Alcaligenaceae</taxon>
        <taxon>Achromobacter</taxon>
    </lineage>
</organism>
<comment type="similarity">
    <text evidence="1">Belongs to the LysR transcriptional regulatory family.</text>
</comment>
<dbReference type="Pfam" id="PF00126">
    <property type="entry name" value="HTH_1"/>
    <property type="match status" value="1"/>
</dbReference>